<dbReference type="AlphaFoldDB" id="A0A2U1N5E5"/>
<proteinExistence type="predicted"/>
<dbReference type="Proteomes" id="UP000245207">
    <property type="component" value="Unassembled WGS sequence"/>
</dbReference>
<comment type="caution">
    <text evidence="1">The sequence shown here is derived from an EMBL/GenBank/DDBJ whole genome shotgun (WGS) entry which is preliminary data.</text>
</comment>
<evidence type="ECO:0000313" key="2">
    <source>
        <dbReference type="Proteomes" id="UP000245207"/>
    </source>
</evidence>
<dbReference type="OrthoDB" id="1743609at2759"/>
<accession>A0A2U1N5E5</accession>
<keyword evidence="1" id="KW-0548">Nucleotidyltransferase</keyword>
<sequence length="222" mass="25181">MQDIENTSGITGCLSATIPFKYLGLPVGNNMNRSNNWEDIIQKVQKKLGTWKVKLLSIGGRLTLTKSVIGSHGTYFMSMFKMPETFNRRIEASRAQFFWGRDGTNKKKISWVQWKKVLNSKEKGGLGIGSLKALNLALIQKWRWRFHTDTKGIWKKIITSIYGPNGGFGNQGSTSKGNGLWSSIVKVIDQMHGQHIVEYKNMRNQLGMVSTLDYGWIYGWVT</sequence>
<keyword evidence="2" id="KW-1185">Reference proteome</keyword>
<dbReference type="PANTHER" id="PTHR33116">
    <property type="entry name" value="REVERSE TRANSCRIPTASE ZINC-BINDING DOMAIN-CONTAINING PROTEIN-RELATED-RELATED"/>
    <property type="match status" value="1"/>
</dbReference>
<dbReference type="STRING" id="35608.A0A2U1N5E5"/>
<reference evidence="1 2" key="1">
    <citation type="journal article" date="2018" name="Mol. Plant">
        <title>The genome of Artemisia annua provides insight into the evolution of Asteraceae family and artemisinin biosynthesis.</title>
        <authorList>
            <person name="Shen Q."/>
            <person name="Zhang L."/>
            <person name="Liao Z."/>
            <person name="Wang S."/>
            <person name="Yan T."/>
            <person name="Shi P."/>
            <person name="Liu M."/>
            <person name="Fu X."/>
            <person name="Pan Q."/>
            <person name="Wang Y."/>
            <person name="Lv Z."/>
            <person name="Lu X."/>
            <person name="Zhang F."/>
            <person name="Jiang W."/>
            <person name="Ma Y."/>
            <person name="Chen M."/>
            <person name="Hao X."/>
            <person name="Li L."/>
            <person name="Tang Y."/>
            <person name="Lv G."/>
            <person name="Zhou Y."/>
            <person name="Sun X."/>
            <person name="Brodelius P.E."/>
            <person name="Rose J.K.C."/>
            <person name="Tang K."/>
        </authorList>
    </citation>
    <scope>NUCLEOTIDE SEQUENCE [LARGE SCALE GENOMIC DNA]</scope>
    <source>
        <strain evidence="2">cv. Huhao1</strain>
        <tissue evidence="1">Leaf</tissue>
    </source>
</reference>
<protein>
    <submittedName>
        <fullName evidence="1">Reverse transcriptase domain, Reverse transcriptase zinc-binding domain protein</fullName>
    </submittedName>
</protein>
<dbReference type="EMBL" id="PKPP01003585">
    <property type="protein sequence ID" value="PWA68674.1"/>
    <property type="molecule type" value="Genomic_DNA"/>
</dbReference>
<evidence type="ECO:0000313" key="1">
    <source>
        <dbReference type="EMBL" id="PWA68674.1"/>
    </source>
</evidence>
<dbReference type="GO" id="GO:0003964">
    <property type="term" value="F:RNA-directed DNA polymerase activity"/>
    <property type="evidence" value="ECO:0007669"/>
    <property type="project" value="UniProtKB-KW"/>
</dbReference>
<name>A0A2U1N5E5_ARTAN</name>
<dbReference type="PANTHER" id="PTHR33116:SF79">
    <property type="entry name" value="REVERSE TRANSCRIPTASE DOMAIN, ZINC FINGER, CCHC-TYPE-RELATED"/>
    <property type="match status" value="1"/>
</dbReference>
<gene>
    <name evidence="1" type="ORF">CTI12_AA306090</name>
</gene>
<organism evidence="1 2">
    <name type="scientific">Artemisia annua</name>
    <name type="common">Sweet wormwood</name>
    <dbReference type="NCBI Taxonomy" id="35608"/>
    <lineage>
        <taxon>Eukaryota</taxon>
        <taxon>Viridiplantae</taxon>
        <taxon>Streptophyta</taxon>
        <taxon>Embryophyta</taxon>
        <taxon>Tracheophyta</taxon>
        <taxon>Spermatophyta</taxon>
        <taxon>Magnoliopsida</taxon>
        <taxon>eudicotyledons</taxon>
        <taxon>Gunneridae</taxon>
        <taxon>Pentapetalae</taxon>
        <taxon>asterids</taxon>
        <taxon>campanulids</taxon>
        <taxon>Asterales</taxon>
        <taxon>Asteraceae</taxon>
        <taxon>Asteroideae</taxon>
        <taxon>Anthemideae</taxon>
        <taxon>Artemisiinae</taxon>
        <taxon>Artemisia</taxon>
    </lineage>
</organism>
<keyword evidence="1" id="KW-0808">Transferase</keyword>
<keyword evidence="1" id="KW-0695">RNA-directed DNA polymerase</keyword>